<dbReference type="Proteomes" id="UP000638836">
    <property type="component" value="Unassembled WGS sequence"/>
</dbReference>
<evidence type="ECO:0000256" key="3">
    <source>
        <dbReference type="ARBA" id="ARBA00023163"/>
    </source>
</evidence>
<sequence length="290" mass="32944">MLLIERLKHTSFSDAEQALVSYLIDYPEDLQDMTTQKIADLTHTNPTSLIRVAKKMGFKGWLDLKEAYLEEWQYLNSHFTAIDANLPYEQTDHLISIAHKINTLQQNTLQDTLSLIDSKDLEHAQKLLLNADEIKVFASKTNALIAQDFVTKMRRINKKVTISSTYDYSTYEAFNSGNRNCALIISYTGEDDSFIKCMDILKKQGASIVSLTSIGDNPIATHSDCSLKITTREKLYSKIGNFTSTTSVIYLLNLLYSIVFTADYEMNLNHLIQIGRSSDTRKTTIDIIKE</sequence>
<dbReference type="Gene3D" id="1.10.10.10">
    <property type="entry name" value="Winged helix-like DNA-binding domain superfamily/Winged helix DNA-binding domain"/>
    <property type="match status" value="1"/>
</dbReference>
<evidence type="ECO:0000259" key="5">
    <source>
        <dbReference type="PROSITE" id="PS51464"/>
    </source>
</evidence>
<reference evidence="6 7" key="1">
    <citation type="journal article" date="2020" name="Microorganisms">
        <title>New Insight into Antimicrobial Compounds from Food and Marine-Sourced Carnobacterium Species through Phenotype and Genome Analyses.</title>
        <authorList>
            <person name="Begrem S."/>
            <person name="Ivaniuk F."/>
            <person name="Gigout-Chevalier F."/>
            <person name="Kolypczuk L."/>
            <person name="Bonnetot S."/>
            <person name="Leroi F."/>
            <person name="Grovel O."/>
            <person name="Delbarre-Ladrat C."/>
            <person name="Passerini D."/>
        </authorList>
    </citation>
    <scope>NUCLEOTIDE SEQUENCE [LARGE SCALE GENOMIC DNA]</scope>
    <source>
        <strain evidence="6 7">MIP2551</strain>
    </source>
</reference>
<dbReference type="InterPro" id="IPR035472">
    <property type="entry name" value="RpiR-like_SIS"/>
</dbReference>
<keyword evidence="7" id="KW-1185">Reference proteome</keyword>
<keyword evidence="3" id="KW-0804">Transcription</keyword>
<keyword evidence="2" id="KW-0238">DNA-binding</keyword>
<proteinExistence type="predicted"/>
<feature type="domain" description="HTH rpiR-type" evidence="4">
    <location>
        <begin position="1"/>
        <end position="75"/>
    </location>
</feature>
<evidence type="ECO:0000256" key="1">
    <source>
        <dbReference type="ARBA" id="ARBA00023015"/>
    </source>
</evidence>
<dbReference type="EMBL" id="WNJQ01000004">
    <property type="protein sequence ID" value="MBC9825404.1"/>
    <property type="molecule type" value="Genomic_DNA"/>
</dbReference>
<evidence type="ECO:0000256" key="2">
    <source>
        <dbReference type="ARBA" id="ARBA00023125"/>
    </source>
</evidence>
<dbReference type="SUPFAM" id="SSF46689">
    <property type="entry name" value="Homeodomain-like"/>
    <property type="match status" value="1"/>
</dbReference>
<protein>
    <submittedName>
        <fullName evidence="6">SIS domain-containing protein</fullName>
    </submittedName>
</protein>
<accession>A0ABR7TBT6</accession>
<evidence type="ECO:0000313" key="7">
    <source>
        <dbReference type="Proteomes" id="UP000638836"/>
    </source>
</evidence>
<dbReference type="Pfam" id="PF01418">
    <property type="entry name" value="HTH_6"/>
    <property type="match status" value="1"/>
</dbReference>
<dbReference type="InterPro" id="IPR047640">
    <property type="entry name" value="RpiR-like"/>
</dbReference>
<dbReference type="Gene3D" id="3.40.50.10490">
    <property type="entry name" value="Glucose-6-phosphate isomerase like protein, domain 1"/>
    <property type="match status" value="1"/>
</dbReference>
<dbReference type="InterPro" id="IPR009057">
    <property type="entry name" value="Homeodomain-like_sf"/>
</dbReference>
<dbReference type="PANTHER" id="PTHR30514:SF10">
    <property type="entry name" value="MURR_RPIR FAMILY TRANSCRIPTIONAL REGULATOR"/>
    <property type="match status" value="1"/>
</dbReference>
<feature type="domain" description="SIS" evidence="5">
    <location>
        <begin position="124"/>
        <end position="265"/>
    </location>
</feature>
<dbReference type="PANTHER" id="PTHR30514">
    <property type="entry name" value="GLUCOKINASE"/>
    <property type="match status" value="1"/>
</dbReference>
<gene>
    <name evidence="6" type="ORF">GLO26_06125</name>
</gene>
<dbReference type="InterPro" id="IPR001347">
    <property type="entry name" value="SIS_dom"/>
</dbReference>
<dbReference type="InterPro" id="IPR046348">
    <property type="entry name" value="SIS_dom_sf"/>
</dbReference>
<dbReference type="SUPFAM" id="SSF53697">
    <property type="entry name" value="SIS domain"/>
    <property type="match status" value="1"/>
</dbReference>
<organism evidence="6 7">
    <name type="scientific">Carnobacterium inhibens</name>
    <dbReference type="NCBI Taxonomy" id="147709"/>
    <lineage>
        <taxon>Bacteria</taxon>
        <taxon>Bacillati</taxon>
        <taxon>Bacillota</taxon>
        <taxon>Bacilli</taxon>
        <taxon>Lactobacillales</taxon>
        <taxon>Carnobacteriaceae</taxon>
        <taxon>Carnobacterium</taxon>
    </lineage>
</organism>
<dbReference type="PROSITE" id="PS51464">
    <property type="entry name" value="SIS"/>
    <property type="match status" value="1"/>
</dbReference>
<comment type="caution">
    <text evidence="6">The sequence shown here is derived from an EMBL/GenBank/DDBJ whole genome shotgun (WGS) entry which is preliminary data.</text>
</comment>
<dbReference type="RefSeq" id="WP_187948754.1">
    <property type="nucleotide sequence ID" value="NZ_WNJQ01000004.1"/>
</dbReference>
<dbReference type="InterPro" id="IPR000281">
    <property type="entry name" value="HTH_RpiR"/>
</dbReference>
<dbReference type="Pfam" id="PF01380">
    <property type="entry name" value="SIS"/>
    <property type="match status" value="1"/>
</dbReference>
<name>A0ABR7TBT6_9LACT</name>
<keyword evidence="1" id="KW-0805">Transcription regulation</keyword>
<evidence type="ECO:0000259" key="4">
    <source>
        <dbReference type="PROSITE" id="PS51071"/>
    </source>
</evidence>
<dbReference type="PROSITE" id="PS51071">
    <property type="entry name" value="HTH_RPIR"/>
    <property type="match status" value="1"/>
</dbReference>
<dbReference type="CDD" id="cd05013">
    <property type="entry name" value="SIS_RpiR"/>
    <property type="match status" value="1"/>
</dbReference>
<evidence type="ECO:0000313" key="6">
    <source>
        <dbReference type="EMBL" id="MBC9825404.1"/>
    </source>
</evidence>
<dbReference type="InterPro" id="IPR036388">
    <property type="entry name" value="WH-like_DNA-bd_sf"/>
</dbReference>